<dbReference type="EMBL" id="VBTH01000002">
    <property type="protein sequence ID" value="TLQ05436.1"/>
    <property type="molecule type" value="Genomic_DNA"/>
</dbReference>
<dbReference type="Proteomes" id="UP000305541">
    <property type="component" value="Unassembled WGS sequence"/>
</dbReference>
<reference evidence="1 2" key="1">
    <citation type="submission" date="2019-05" db="EMBL/GenBank/DDBJ databases">
        <title>The metagenome of a microbial culture collection derived from dairy environment covers the genomic content of the human microbiome.</title>
        <authorList>
            <person name="Roder T."/>
            <person name="Wuthrich D."/>
            <person name="Sattari Z."/>
            <person name="Von Ah U."/>
            <person name="Bar C."/>
            <person name="Ronchi F."/>
            <person name="Macpherson A.J."/>
            <person name="Ganal-Vonarburg S.C."/>
            <person name="Bruggmann R."/>
            <person name="Vergeres G."/>
        </authorList>
    </citation>
    <scope>NUCLEOTIDE SEQUENCE [LARGE SCALE GENOMIC DNA]</scope>
    <source>
        <strain evidence="1 2">FAM 18815</strain>
    </source>
</reference>
<evidence type="ECO:0000313" key="2">
    <source>
        <dbReference type="Proteomes" id="UP000305541"/>
    </source>
</evidence>
<comment type="caution">
    <text evidence="1">The sequence shown here is derived from an EMBL/GenBank/DDBJ whole genome shotgun (WGS) entry which is preliminary data.</text>
</comment>
<name>A0A5R9BXJ2_9LACO</name>
<gene>
    <name evidence="1" type="ORF">FEZ51_01895</name>
</gene>
<organism evidence="1 2">
    <name type="scientific">Pediococcus stilesii</name>
    <dbReference type="NCBI Taxonomy" id="331679"/>
    <lineage>
        <taxon>Bacteria</taxon>
        <taxon>Bacillati</taxon>
        <taxon>Bacillota</taxon>
        <taxon>Bacilli</taxon>
        <taxon>Lactobacillales</taxon>
        <taxon>Lactobacillaceae</taxon>
        <taxon>Pediococcus</taxon>
    </lineage>
</organism>
<accession>A0A5R9BXJ2</accession>
<sequence>MVFNPNDSTPDTEFITHTDFLKRLQNDLGGDVSQYADVPTPFDEENYQEVLNMAKRASNLVDNEWAAKQVIQRAMDEYNQENPDHQVTEKDMLGFIQKMVKDWHKD</sequence>
<dbReference type="RefSeq" id="WP_138473780.1">
    <property type="nucleotide sequence ID" value="NZ_VBTH01000002.1"/>
</dbReference>
<protein>
    <submittedName>
        <fullName evidence="1">Uncharacterized protein</fullName>
    </submittedName>
</protein>
<proteinExistence type="predicted"/>
<evidence type="ECO:0000313" key="1">
    <source>
        <dbReference type="EMBL" id="TLQ05436.1"/>
    </source>
</evidence>
<dbReference type="AlphaFoldDB" id="A0A5R9BXJ2"/>